<evidence type="ECO:0000313" key="5">
    <source>
        <dbReference type="RefSeq" id="XP_020649218.2"/>
    </source>
</evidence>
<keyword evidence="4" id="KW-1185">Reference proteome</keyword>
<dbReference type="InterPro" id="IPR042532">
    <property type="entry name" value="EXOC3/Sec6_C"/>
</dbReference>
<sequence length="795" mass="92490">MDECKTERREETSGETELPSVPKSPSKCSKGKDSSIALNFRPINNQGETRLKTFTRDFKSRWSFKDTRKSVKEDSTRVKMDESNKETRNANAKTEFPGKCIEGVGDKDSPPVDDQEENLPLPFSRVHKIMQSFRNGSSLKEKSFEETGASKTSSKLFSLALVLKWQEDGDQATKETESMPEENQTFGREECVQKEPLSVMQINELIQKRQLLEAFEHIRDLEIELLAEREAKKYEDNLKNYMARAKDVDLLYKNLSKEIQDIVEQMLDRSSMDAKVLIEKMVALIEEEEKAHSGATNITVPSEPVDRLGLARNWRELWEKMVSESVTKRIHKVHIPLKDDPSWLLTHLGFLKNVVRQDLLTIKDSIHKFYPDDYCAYDIYLKAFHEALSLHLQDILEAQDSFESYEFHAVLHWVTKVYHSEEFLGHPDLQPELKTEDLPSLLTPEVLDKLKKDYIHSVKRKTKSCLENIQILEAKEKWDSEEQPEALQSQYNSSLSFDIQTIVGEHMKASGKICKNLEMAVLEMSVKEVTEFIPCFGKAFLEQDKVKDYPQFASLMVAYLNNFHDLRMDFRTRFNVSCEELEKNLDELILRYRKYFLNKLMLKTQLMFKKILSKAWIINSRTLDSFIMKILGVIEDFSQHLKNLKEPICKEFLNEVHKFVVKEYIRQILKPKARMKRTKRELISRIMTQEAATINDTMKHLGSNADWLFLAIPHIATIMSEKEKGKIKCYLEQLAWNYPDISEEHMMAILTLRGLSKKKRQSIARHVNRPSDELESGSGRTLFAEIELPNNIQCF</sequence>
<feature type="compositionally biased region" description="Basic and acidic residues" evidence="3">
    <location>
        <begin position="65"/>
        <end position="88"/>
    </location>
</feature>
<evidence type="ECO:0000256" key="1">
    <source>
        <dbReference type="ARBA" id="ARBA00009447"/>
    </source>
</evidence>
<dbReference type="InterPro" id="IPR010326">
    <property type="entry name" value="EXOC3/Sec6"/>
</dbReference>
<dbReference type="PANTHER" id="PTHR21292:SF14">
    <property type="entry name" value="EXOCYST COMPLEX COMPONENT 3-LIKE PROTEIN 4"/>
    <property type="match status" value="1"/>
</dbReference>
<dbReference type="PANTHER" id="PTHR21292">
    <property type="entry name" value="EXOCYST COMPLEX COMPONENT SEC6-RELATED"/>
    <property type="match status" value="1"/>
</dbReference>
<feature type="compositionally biased region" description="Low complexity" evidence="3">
    <location>
        <begin position="15"/>
        <end position="28"/>
    </location>
</feature>
<comment type="similarity">
    <text evidence="1">Belongs to the SEC6 family.</text>
</comment>
<gene>
    <name evidence="5 6" type="primary">EXOC3L4</name>
</gene>
<dbReference type="CTD" id="91828"/>
<keyword evidence="2" id="KW-0175">Coiled coil</keyword>
<reference evidence="4 5" key="1">
    <citation type="submission" date="2025-05" db="UniProtKB">
        <authorList>
            <consortium name="RefSeq"/>
        </authorList>
    </citation>
    <scope>NUCLEOTIDE SEQUENCE [LARGE SCALE GENOMIC DNA]</scope>
</reference>
<dbReference type="GO" id="GO:0000145">
    <property type="term" value="C:exocyst"/>
    <property type="evidence" value="ECO:0007669"/>
    <property type="project" value="InterPro"/>
</dbReference>
<dbReference type="Pfam" id="PF06046">
    <property type="entry name" value="Sec6"/>
    <property type="match status" value="1"/>
</dbReference>
<feature type="compositionally biased region" description="Basic and acidic residues" evidence="3">
    <location>
        <begin position="1"/>
        <end position="12"/>
    </location>
</feature>
<protein>
    <submittedName>
        <fullName evidence="5 6">Exocyst complex component 3-like protein 4</fullName>
    </submittedName>
</protein>
<name>A0A6J0TP00_9SAUR</name>
<dbReference type="AlphaFoldDB" id="A0A6J0TP00"/>
<dbReference type="RefSeq" id="XP_020649218.2">
    <property type="nucleotide sequence ID" value="XM_020793559.2"/>
</dbReference>
<dbReference type="Gene3D" id="1.10.357.70">
    <property type="entry name" value="Exocyst complex component Sec6, C-terminal domain"/>
    <property type="match status" value="1"/>
</dbReference>
<dbReference type="RefSeq" id="XP_020649219.2">
    <property type="nucleotide sequence ID" value="XM_020793560.2"/>
</dbReference>
<dbReference type="GO" id="GO:0000149">
    <property type="term" value="F:SNARE binding"/>
    <property type="evidence" value="ECO:0007669"/>
    <property type="project" value="TreeGrafter"/>
</dbReference>
<evidence type="ECO:0000256" key="3">
    <source>
        <dbReference type="SAM" id="MobiDB-lite"/>
    </source>
</evidence>
<proteinExistence type="inferred from homology"/>
<feature type="coiled-coil region" evidence="2">
    <location>
        <begin position="571"/>
        <end position="598"/>
    </location>
</feature>
<accession>A0A6J0TP00</accession>
<feature type="region of interest" description="Disordered" evidence="3">
    <location>
        <begin position="65"/>
        <end position="91"/>
    </location>
</feature>
<evidence type="ECO:0000313" key="6">
    <source>
        <dbReference type="RefSeq" id="XP_020649219.2"/>
    </source>
</evidence>
<feature type="coiled-coil region" evidence="2">
    <location>
        <begin position="224"/>
        <end position="251"/>
    </location>
</feature>
<dbReference type="OrthoDB" id="190098at2759"/>
<feature type="region of interest" description="Disordered" evidence="3">
    <location>
        <begin position="1"/>
        <end position="34"/>
    </location>
</feature>
<dbReference type="KEGG" id="pvt:110078918"/>
<evidence type="ECO:0000256" key="2">
    <source>
        <dbReference type="SAM" id="Coils"/>
    </source>
</evidence>
<dbReference type="Proteomes" id="UP001652642">
    <property type="component" value="Chromosome 1"/>
</dbReference>
<organism evidence="4 5">
    <name type="scientific">Pogona vitticeps</name>
    <name type="common">central bearded dragon</name>
    <dbReference type="NCBI Taxonomy" id="103695"/>
    <lineage>
        <taxon>Eukaryota</taxon>
        <taxon>Metazoa</taxon>
        <taxon>Chordata</taxon>
        <taxon>Craniata</taxon>
        <taxon>Vertebrata</taxon>
        <taxon>Euteleostomi</taxon>
        <taxon>Lepidosauria</taxon>
        <taxon>Squamata</taxon>
        <taxon>Bifurcata</taxon>
        <taxon>Unidentata</taxon>
        <taxon>Episquamata</taxon>
        <taxon>Toxicofera</taxon>
        <taxon>Iguania</taxon>
        <taxon>Acrodonta</taxon>
        <taxon>Agamidae</taxon>
        <taxon>Amphibolurinae</taxon>
        <taxon>Pogona</taxon>
    </lineage>
</organism>
<evidence type="ECO:0000313" key="4">
    <source>
        <dbReference type="Proteomes" id="UP001652642"/>
    </source>
</evidence>
<dbReference type="GO" id="GO:0006887">
    <property type="term" value="P:exocytosis"/>
    <property type="evidence" value="ECO:0007669"/>
    <property type="project" value="InterPro"/>
</dbReference>
<dbReference type="GeneID" id="110078918"/>
<dbReference type="GO" id="GO:0051601">
    <property type="term" value="P:exocyst localization"/>
    <property type="evidence" value="ECO:0007669"/>
    <property type="project" value="TreeGrafter"/>
</dbReference>